<dbReference type="InterPro" id="IPR009061">
    <property type="entry name" value="DNA-bd_dom_put_sf"/>
</dbReference>
<keyword evidence="2" id="KW-1185">Reference proteome</keyword>
<evidence type="ECO:0000313" key="2">
    <source>
        <dbReference type="Proteomes" id="UP001589793"/>
    </source>
</evidence>
<sequence length="225" mass="24164">MTDHARRIIDQAEDAWFILQGMARAQTQAAGPKVQTSTTPAAPLNLTMHDLAVDIATILRDLALDIADTTGEWPDGLDATGAAAFARARTEHIIGHEGREETIATLADRHRTATGILGMLPRRTRVPEPCECGAQQHVYHEHVAYVRCEDGHLASLADHAYAAGAGHFTIGQAARILGVSDRTIGRLLERGDLWGSRGSSGRRGFVDAASVTAFRHGLARRAHAG</sequence>
<dbReference type="EMBL" id="JBHLSV010000005">
    <property type="protein sequence ID" value="MFC0673536.1"/>
    <property type="molecule type" value="Genomic_DNA"/>
</dbReference>
<reference evidence="1 2" key="1">
    <citation type="submission" date="2024-09" db="EMBL/GenBank/DDBJ databases">
        <authorList>
            <person name="Sun Q."/>
            <person name="Mori K."/>
        </authorList>
    </citation>
    <scope>NUCLEOTIDE SEQUENCE [LARGE SCALE GENOMIC DNA]</scope>
    <source>
        <strain evidence="1 2">CICC 10874</strain>
    </source>
</reference>
<accession>A0ABV6R971</accession>
<evidence type="ECO:0000313" key="1">
    <source>
        <dbReference type="EMBL" id="MFC0673536.1"/>
    </source>
</evidence>
<protein>
    <submittedName>
        <fullName evidence="1">Helix-turn-helix domain-containing protein</fullName>
    </submittedName>
</protein>
<organism evidence="1 2">
    <name type="scientific">Brachybacterium hainanense</name>
    <dbReference type="NCBI Taxonomy" id="1541174"/>
    <lineage>
        <taxon>Bacteria</taxon>
        <taxon>Bacillati</taxon>
        <taxon>Actinomycetota</taxon>
        <taxon>Actinomycetes</taxon>
        <taxon>Micrococcales</taxon>
        <taxon>Dermabacteraceae</taxon>
        <taxon>Brachybacterium</taxon>
    </lineage>
</organism>
<dbReference type="Proteomes" id="UP001589793">
    <property type="component" value="Unassembled WGS sequence"/>
</dbReference>
<dbReference type="RefSeq" id="WP_376979176.1">
    <property type="nucleotide sequence ID" value="NZ_JBHLSV010000005.1"/>
</dbReference>
<name>A0ABV6R971_9MICO</name>
<gene>
    <name evidence="1" type="ORF">ACFFF6_06160</name>
</gene>
<proteinExistence type="predicted"/>
<comment type="caution">
    <text evidence="1">The sequence shown here is derived from an EMBL/GenBank/DDBJ whole genome shotgun (WGS) entry which is preliminary data.</text>
</comment>
<dbReference type="SUPFAM" id="SSF46955">
    <property type="entry name" value="Putative DNA-binding domain"/>
    <property type="match status" value="1"/>
</dbReference>